<keyword evidence="9" id="KW-1185">Reference proteome</keyword>
<proteinExistence type="inferred from homology"/>
<dbReference type="GO" id="GO:0036038">
    <property type="term" value="C:MKS complex"/>
    <property type="evidence" value="ECO:0007669"/>
    <property type="project" value="TreeGrafter"/>
</dbReference>
<evidence type="ECO:0000256" key="5">
    <source>
        <dbReference type="ARBA" id="ARBA00023273"/>
    </source>
</evidence>
<dbReference type="InterPro" id="IPR010796">
    <property type="entry name" value="C2_B9-type_dom"/>
</dbReference>
<evidence type="ECO:0000256" key="6">
    <source>
        <dbReference type="ARBA" id="ARBA00038411"/>
    </source>
</evidence>
<keyword evidence="5" id="KW-0966">Cell projection</keyword>
<evidence type="ECO:0000313" key="9">
    <source>
        <dbReference type="Proteomes" id="UP000292052"/>
    </source>
</evidence>
<dbReference type="PANTHER" id="PTHR12968:SF1">
    <property type="entry name" value="B9 DOMAIN-CONTAINING PROTEIN 1"/>
    <property type="match status" value="1"/>
</dbReference>
<dbReference type="AlphaFoldDB" id="A0A482VUB5"/>
<evidence type="ECO:0000256" key="7">
    <source>
        <dbReference type="ARBA" id="ARBA00039274"/>
    </source>
</evidence>
<reference evidence="8 9" key="1">
    <citation type="submission" date="2017-03" db="EMBL/GenBank/DDBJ databases">
        <title>Genome of the blue death feigning beetle - Asbolus verrucosus.</title>
        <authorList>
            <person name="Rider S.D."/>
        </authorList>
    </citation>
    <scope>NUCLEOTIDE SEQUENCE [LARGE SCALE GENOMIC DNA]</scope>
    <source>
        <strain evidence="8">Butters</strain>
        <tissue evidence="8">Head and leg muscle</tissue>
    </source>
</reference>
<keyword evidence="2" id="KW-0963">Cytoplasm</keyword>
<evidence type="ECO:0000313" key="8">
    <source>
        <dbReference type="EMBL" id="RZC36320.1"/>
    </source>
</evidence>
<evidence type="ECO:0000256" key="2">
    <source>
        <dbReference type="ARBA" id="ARBA00022490"/>
    </source>
</evidence>
<evidence type="ECO:0000256" key="1">
    <source>
        <dbReference type="ARBA" id="ARBA00004120"/>
    </source>
</evidence>
<dbReference type="PROSITE" id="PS51381">
    <property type="entry name" value="C2_B9"/>
    <property type="match status" value="1"/>
</dbReference>
<keyword evidence="3" id="KW-0970">Cilium biogenesis/degradation</keyword>
<gene>
    <name evidence="8" type="ORF">BDFB_014552</name>
</gene>
<dbReference type="GO" id="GO:0060271">
    <property type="term" value="P:cilium assembly"/>
    <property type="evidence" value="ECO:0007669"/>
    <property type="project" value="TreeGrafter"/>
</dbReference>
<comment type="subcellular location">
    <subcellularLocation>
        <location evidence="1">Cytoplasm</location>
        <location evidence="1">Cytoskeleton</location>
        <location evidence="1">Cilium basal body</location>
    </subcellularLocation>
</comment>
<organism evidence="8 9">
    <name type="scientific">Asbolus verrucosus</name>
    <name type="common">Desert ironclad beetle</name>
    <dbReference type="NCBI Taxonomy" id="1661398"/>
    <lineage>
        <taxon>Eukaryota</taxon>
        <taxon>Metazoa</taxon>
        <taxon>Ecdysozoa</taxon>
        <taxon>Arthropoda</taxon>
        <taxon>Hexapoda</taxon>
        <taxon>Insecta</taxon>
        <taxon>Pterygota</taxon>
        <taxon>Neoptera</taxon>
        <taxon>Endopterygota</taxon>
        <taxon>Coleoptera</taxon>
        <taxon>Polyphaga</taxon>
        <taxon>Cucujiformia</taxon>
        <taxon>Tenebrionidae</taxon>
        <taxon>Pimeliinae</taxon>
        <taxon>Asbolus</taxon>
    </lineage>
</organism>
<protein>
    <recommendedName>
        <fullName evidence="7">B9 domain-containing protein 1</fullName>
    </recommendedName>
</protein>
<dbReference type="Proteomes" id="UP000292052">
    <property type="component" value="Unassembled WGS sequence"/>
</dbReference>
<dbReference type="PANTHER" id="PTHR12968">
    <property type="entry name" value="B9 DOMAIN-CONTAINING"/>
    <property type="match status" value="1"/>
</dbReference>
<comment type="caution">
    <text evidence="8">The sequence shown here is derived from an EMBL/GenBank/DDBJ whole genome shotgun (WGS) entry which is preliminary data.</text>
</comment>
<accession>A0A482VUB5</accession>
<evidence type="ECO:0000256" key="3">
    <source>
        <dbReference type="ARBA" id="ARBA00022794"/>
    </source>
</evidence>
<name>A0A482VUB5_ASBVE</name>
<evidence type="ECO:0000256" key="4">
    <source>
        <dbReference type="ARBA" id="ARBA00023212"/>
    </source>
</evidence>
<keyword evidence="4" id="KW-0206">Cytoskeleton</keyword>
<dbReference type="Pfam" id="PF07162">
    <property type="entry name" value="B9-C2"/>
    <property type="match status" value="1"/>
</dbReference>
<comment type="similarity">
    <text evidence="6">Belongs to the B9D family.</text>
</comment>
<dbReference type="STRING" id="1661398.A0A482VUB5"/>
<dbReference type="OrthoDB" id="431939at2759"/>
<sequence length="182" mass="19934">MSDGTFLVSIIGQIEYADILAPAGSSWHCKYEFVAGPDWKVIGGLEAGLSQTSNVVINGDRVVLNFPLEINFKSTNIYGWPQIVLSVYRGVQLEGYGRIHMPLKPGLHKLDVSLSKPQASSLLGYIGSFFGYQPELLQPKMLATTAGNHLIKMISYGEVRICVSVVMQGLRNLGYDLGRAKD</sequence>
<dbReference type="EMBL" id="QDEB01063130">
    <property type="protein sequence ID" value="RZC36320.1"/>
    <property type="molecule type" value="Genomic_DNA"/>
</dbReference>